<keyword evidence="3" id="KW-0805">Transcription regulation</keyword>
<protein>
    <submittedName>
        <fullName evidence="9">Response regulator</fullName>
    </submittedName>
</protein>
<dbReference type="KEGG" id="acek:FLP30_12755"/>
<dbReference type="CDD" id="cd17537">
    <property type="entry name" value="REC_FixJ"/>
    <property type="match status" value="1"/>
</dbReference>
<dbReference type="PROSITE" id="PS00622">
    <property type="entry name" value="HTH_LUXR_1"/>
    <property type="match status" value="1"/>
</dbReference>
<dbReference type="Pfam" id="PF00196">
    <property type="entry name" value="GerE"/>
    <property type="match status" value="1"/>
</dbReference>
<dbReference type="SUPFAM" id="SSF46894">
    <property type="entry name" value="C-terminal effector domain of the bipartite response regulators"/>
    <property type="match status" value="1"/>
</dbReference>
<evidence type="ECO:0000256" key="4">
    <source>
        <dbReference type="ARBA" id="ARBA00023125"/>
    </source>
</evidence>
<dbReference type="InterPro" id="IPR036388">
    <property type="entry name" value="WH-like_DNA-bd_sf"/>
</dbReference>
<evidence type="ECO:0000313" key="9">
    <source>
        <dbReference type="EMBL" id="QEO18755.1"/>
    </source>
</evidence>
<evidence type="ECO:0000256" key="3">
    <source>
        <dbReference type="ARBA" id="ARBA00023015"/>
    </source>
</evidence>
<dbReference type="OrthoDB" id="9782655at2"/>
<keyword evidence="9" id="KW-0614">Plasmid</keyword>
<dbReference type="AlphaFoldDB" id="A0A5C1YSS1"/>
<reference evidence="9 10" key="1">
    <citation type="submission" date="2019-09" db="EMBL/GenBank/DDBJ databases">
        <title>Genome sequencing of strain KACC 21233.</title>
        <authorList>
            <person name="Heo J."/>
            <person name="Kim S.-J."/>
            <person name="Kim J.-S."/>
            <person name="Hong S.-B."/>
            <person name="Kwon S.-W."/>
        </authorList>
    </citation>
    <scope>NUCLEOTIDE SEQUENCE [LARGE SCALE GENOMIC DNA]</scope>
    <source>
        <strain evidence="9 10">KACC 21233</strain>
        <plasmid evidence="9 10">unnamed1</plasmid>
    </source>
</reference>
<evidence type="ECO:0000259" key="8">
    <source>
        <dbReference type="PROSITE" id="PS50110"/>
    </source>
</evidence>
<dbReference type="Pfam" id="PF00072">
    <property type="entry name" value="Response_reg"/>
    <property type="match status" value="1"/>
</dbReference>
<dbReference type="SUPFAM" id="SSF52172">
    <property type="entry name" value="CheY-like"/>
    <property type="match status" value="1"/>
</dbReference>
<gene>
    <name evidence="9" type="ORF">FLP30_12755</name>
</gene>
<evidence type="ECO:0000256" key="6">
    <source>
        <dbReference type="PROSITE-ProRule" id="PRU00169"/>
    </source>
</evidence>
<dbReference type="SMART" id="SM00448">
    <property type="entry name" value="REC"/>
    <property type="match status" value="1"/>
</dbReference>
<dbReference type="PROSITE" id="PS50110">
    <property type="entry name" value="RESPONSE_REGULATORY"/>
    <property type="match status" value="1"/>
</dbReference>
<dbReference type="PANTHER" id="PTHR44688:SF16">
    <property type="entry name" value="DNA-BINDING TRANSCRIPTIONAL ACTIVATOR DEVR_DOSR"/>
    <property type="match status" value="1"/>
</dbReference>
<accession>A0A5C1YSS1</accession>
<dbReference type="FunFam" id="3.40.50.2300:FF:000018">
    <property type="entry name" value="DNA-binding transcriptional regulator NtrC"/>
    <property type="match status" value="1"/>
</dbReference>
<dbReference type="EMBL" id="CP043507">
    <property type="protein sequence ID" value="QEO18755.1"/>
    <property type="molecule type" value="Genomic_DNA"/>
</dbReference>
<dbReference type="PANTHER" id="PTHR44688">
    <property type="entry name" value="DNA-BINDING TRANSCRIPTIONAL ACTIVATOR DEVR_DOSR"/>
    <property type="match status" value="1"/>
</dbReference>
<keyword evidence="10" id="KW-1185">Reference proteome</keyword>
<dbReference type="GO" id="GO:0003677">
    <property type="term" value="F:DNA binding"/>
    <property type="evidence" value="ECO:0007669"/>
    <property type="project" value="UniProtKB-KW"/>
</dbReference>
<organism evidence="9 10">
    <name type="scientific">Acetobacter vaccinii</name>
    <dbReference type="NCBI Taxonomy" id="2592655"/>
    <lineage>
        <taxon>Bacteria</taxon>
        <taxon>Pseudomonadati</taxon>
        <taxon>Pseudomonadota</taxon>
        <taxon>Alphaproteobacteria</taxon>
        <taxon>Acetobacterales</taxon>
        <taxon>Acetobacteraceae</taxon>
        <taxon>Acetobacter</taxon>
    </lineage>
</organism>
<dbReference type="InterPro" id="IPR016032">
    <property type="entry name" value="Sig_transdc_resp-reg_C-effctor"/>
</dbReference>
<evidence type="ECO:0000256" key="1">
    <source>
        <dbReference type="ARBA" id="ARBA00022553"/>
    </source>
</evidence>
<evidence type="ECO:0000313" key="10">
    <source>
        <dbReference type="Proteomes" id="UP000324536"/>
    </source>
</evidence>
<evidence type="ECO:0000259" key="7">
    <source>
        <dbReference type="PROSITE" id="PS50043"/>
    </source>
</evidence>
<dbReference type="SMART" id="SM00421">
    <property type="entry name" value="HTH_LUXR"/>
    <property type="match status" value="1"/>
</dbReference>
<keyword evidence="4" id="KW-0238">DNA-binding</keyword>
<dbReference type="CDD" id="cd06170">
    <property type="entry name" value="LuxR_C_like"/>
    <property type="match status" value="1"/>
</dbReference>
<evidence type="ECO:0000256" key="2">
    <source>
        <dbReference type="ARBA" id="ARBA00023012"/>
    </source>
</evidence>
<dbReference type="PRINTS" id="PR00038">
    <property type="entry name" value="HTHLUXR"/>
</dbReference>
<feature type="domain" description="HTH luxR-type" evidence="7">
    <location>
        <begin position="139"/>
        <end position="204"/>
    </location>
</feature>
<dbReference type="InterPro" id="IPR001789">
    <property type="entry name" value="Sig_transdc_resp-reg_receiver"/>
</dbReference>
<dbReference type="Gene3D" id="3.40.50.2300">
    <property type="match status" value="1"/>
</dbReference>
<dbReference type="InterPro" id="IPR000792">
    <property type="entry name" value="Tscrpt_reg_LuxR_C"/>
</dbReference>
<keyword evidence="1 6" id="KW-0597">Phosphoprotein</keyword>
<dbReference type="Proteomes" id="UP000324536">
    <property type="component" value="Plasmid unnamed1"/>
</dbReference>
<dbReference type="Gene3D" id="1.10.10.10">
    <property type="entry name" value="Winged helix-like DNA-binding domain superfamily/Winged helix DNA-binding domain"/>
    <property type="match status" value="1"/>
</dbReference>
<geneLocation type="plasmid" evidence="9">
    <name>unnamed1</name>
</geneLocation>
<feature type="modified residue" description="4-aspartylphosphate" evidence="6">
    <location>
        <position position="55"/>
    </location>
</feature>
<dbReference type="RefSeq" id="WP_149280412.1">
    <property type="nucleotide sequence ID" value="NZ_CP043507.1"/>
</dbReference>
<feature type="domain" description="Response regulatory" evidence="8">
    <location>
        <begin position="6"/>
        <end position="123"/>
    </location>
</feature>
<evidence type="ECO:0000256" key="5">
    <source>
        <dbReference type="ARBA" id="ARBA00023163"/>
    </source>
</evidence>
<proteinExistence type="predicted"/>
<dbReference type="GO" id="GO:0006355">
    <property type="term" value="P:regulation of DNA-templated transcription"/>
    <property type="evidence" value="ECO:0007669"/>
    <property type="project" value="InterPro"/>
</dbReference>
<dbReference type="PROSITE" id="PS50043">
    <property type="entry name" value="HTH_LUXR_2"/>
    <property type="match status" value="1"/>
</dbReference>
<sequence length="206" mass="22669">MNPDCIVHVIDDDEAVRESLVFLLLASGYTVRSYASADEFLVILNQIDCGCVITDIRMPGMDGLALVNRLQEGNSLLPVLPVIVITGHADIPLAVHAMKAGARDFIEKPFDEHSILNAVASALQCGVETSAERTHTHIVRQKIAVLTKRERQVLNGLVEGQSNKTIARELEISPRTIEIYRANLMTKMEAHSLSELVRMALMAKSN</sequence>
<name>A0A5C1YSS1_9PROT</name>
<keyword evidence="2" id="KW-0902">Two-component regulatory system</keyword>
<dbReference type="NCBIfam" id="NF006900">
    <property type="entry name" value="PRK09390.1"/>
    <property type="match status" value="1"/>
</dbReference>
<keyword evidence="5" id="KW-0804">Transcription</keyword>
<dbReference type="GO" id="GO:0000160">
    <property type="term" value="P:phosphorelay signal transduction system"/>
    <property type="evidence" value="ECO:0007669"/>
    <property type="project" value="UniProtKB-KW"/>
</dbReference>
<dbReference type="InterPro" id="IPR011006">
    <property type="entry name" value="CheY-like_superfamily"/>
</dbReference>